<organism evidence="1 2">
    <name type="scientific">Glomus cerebriforme</name>
    <dbReference type="NCBI Taxonomy" id="658196"/>
    <lineage>
        <taxon>Eukaryota</taxon>
        <taxon>Fungi</taxon>
        <taxon>Fungi incertae sedis</taxon>
        <taxon>Mucoromycota</taxon>
        <taxon>Glomeromycotina</taxon>
        <taxon>Glomeromycetes</taxon>
        <taxon>Glomerales</taxon>
        <taxon>Glomeraceae</taxon>
        <taxon>Glomus</taxon>
    </lineage>
</organism>
<keyword evidence="2" id="KW-1185">Reference proteome</keyword>
<name>A0A397SW73_9GLOM</name>
<proteinExistence type="predicted"/>
<dbReference type="AlphaFoldDB" id="A0A397SW73"/>
<evidence type="ECO:0000313" key="2">
    <source>
        <dbReference type="Proteomes" id="UP000265703"/>
    </source>
</evidence>
<comment type="caution">
    <text evidence="1">The sequence shown here is derived from an EMBL/GenBank/DDBJ whole genome shotgun (WGS) entry which is preliminary data.</text>
</comment>
<dbReference type="EMBL" id="QKYT01000272">
    <property type="protein sequence ID" value="RIA88265.1"/>
    <property type="molecule type" value="Genomic_DNA"/>
</dbReference>
<reference evidence="1 2" key="1">
    <citation type="submission" date="2018-06" db="EMBL/GenBank/DDBJ databases">
        <title>Comparative genomics reveals the genomic features of Rhizophagus irregularis, R. cerebriforme, R. diaphanum and Gigaspora rosea, and their symbiotic lifestyle signature.</title>
        <authorList>
            <person name="Morin E."/>
            <person name="San Clemente H."/>
            <person name="Chen E.C.H."/>
            <person name="De La Providencia I."/>
            <person name="Hainaut M."/>
            <person name="Kuo A."/>
            <person name="Kohler A."/>
            <person name="Murat C."/>
            <person name="Tang N."/>
            <person name="Roy S."/>
            <person name="Loubradou J."/>
            <person name="Henrissat B."/>
            <person name="Grigoriev I.V."/>
            <person name="Corradi N."/>
            <person name="Roux C."/>
            <person name="Martin F.M."/>
        </authorList>
    </citation>
    <scope>NUCLEOTIDE SEQUENCE [LARGE SCALE GENOMIC DNA]</scope>
    <source>
        <strain evidence="1 2">DAOM 227022</strain>
    </source>
</reference>
<dbReference type="Proteomes" id="UP000265703">
    <property type="component" value="Unassembled WGS sequence"/>
</dbReference>
<sequence length="407" mass="47125">MSNIPSNVNLDNIFASLADLLQPIDEPKCPGIRFVESTKFSEYIAKSCRGNILPLNEQTQRMLHLEEIKLQLAFVTNMEEIDDLIQKLNNFTNEEQQTYTARIQVQLITRLLSYSLQFRRCLSAVPDERITSAITAVSDYKNGLLDLFNPFTTLDYKFLQNNFLEKAKDALQITFNPFGDPMGDIKAIIVGCSPFLINGGLIQPLDSEVSLMENLYRQSAGQYKLFNEASHSDGSFLQFGFKEYVRHKIPMKRVINGAYTCYVDPLSKTYYYTTLTFDPFRFKVLKNLLIYEIVSGKAAYFHSALHFFLSMCTCEEDFQLMIEYGVIQWCYPMEGYSFFCELMKELLDVMYCWKFTNARTWHTELVKIAKWKDKKEDTSKWDDFAISCYNGGLLKTEVTTTLYKSLC</sequence>
<accession>A0A397SW73</accession>
<protein>
    <submittedName>
        <fullName evidence="1">Uncharacterized protein</fullName>
    </submittedName>
</protein>
<gene>
    <name evidence="1" type="ORF">C1645_826635</name>
</gene>
<evidence type="ECO:0000313" key="1">
    <source>
        <dbReference type="EMBL" id="RIA88265.1"/>
    </source>
</evidence>
<dbReference type="OrthoDB" id="2424620at2759"/>